<evidence type="ECO:0000256" key="2">
    <source>
        <dbReference type="ARBA" id="ARBA00022771"/>
    </source>
</evidence>
<accession>A0A7J0D8J1</accession>
<keyword evidence="9" id="KW-1185">Reference proteome</keyword>
<feature type="region of interest" description="Disordered" evidence="5">
    <location>
        <begin position="421"/>
        <end position="480"/>
    </location>
</feature>
<comment type="caution">
    <text evidence="8">The sequence shown here is derived from an EMBL/GenBank/DDBJ whole genome shotgun (WGS) entry which is preliminary data.</text>
</comment>
<sequence>MLFSSAKEIKVAVKQHAIKQQRNVKLVKNDKRRVRATCVDGCEWVVYASRVHGENTYQVKTFNGKHTCEKTYTNRNVTALIIAKRKLIGVDGCHLKGEYTGQLLTAIGIDPNNAMYPLAYCLVEVEVENKDTWSWFLELIKVDLGITPQHEHEWTFINDRQKGLLPALNELFPASEHRHCCKHLLSNFLKQFKGMSFQFWGCAKATYVSEFEGAMEKLNKEDSKVVDWLSKEPPRAILDARGKPIIEMLEWIRCYLMRRMLIRREWIKKFNGELLPNIYAKMESNKDDSATCIADWFGELRLQVKCIHGEQYTVDLKERTCSCRKWDLCGIPCPHAIAAIQNRGHQSGFTQVLPPLQRRKPGRPRKLRVRDPDEYVNPKNPTKLRKVGQNSVCCMRCGNHGHNRRTCTTPLEKGTKNVVGEKGDCSKSATKQVNTPTNFAQASQTSHVTKSTTTQVTKSQKVQKLASLSSLHATSHGSQD</sequence>
<feature type="region of interest" description="Disordered" evidence="5">
    <location>
        <begin position="348"/>
        <end position="381"/>
    </location>
</feature>
<evidence type="ECO:0008006" key="10">
    <source>
        <dbReference type="Google" id="ProtNLM"/>
    </source>
</evidence>
<feature type="compositionally biased region" description="Low complexity" evidence="5">
    <location>
        <begin position="443"/>
        <end position="480"/>
    </location>
</feature>
<protein>
    <recommendedName>
        <fullName evidence="10">SWIM-type domain-containing protein</fullName>
    </recommendedName>
</protein>
<evidence type="ECO:0000259" key="7">
    <source>
        <dbReference type="PROSITE" id="PS50966"/>
    </source>
</evidence>
<dbReference type="InterPro" id="IPR001878">
    <property type="entry name" value="Znf_CCHC"/>
</dbReference>
<dbReference type="PROSITE" id="PS50966">
    <property type="entry name" value="ZF_SWIM"/>
    <property type="match status" value="1"/>
</dbReference>
<dbReference type="InterPro" id="IPR018289">
    <property type="entry name" value="MULE_transposase_dom"/>
</dbReference>
<proteinExistence type="predicted"/>
<dbReference type="SMART" id="SM00575">
    <property type="entry name" value="ZnF_PMZ"/>
    <property type="match status" value="1"/>
</dbReference>
<dbReference type="Pfam" id="PF04434">
    <property type="entry name" value="SWIM"/>
    <property type="match status" value="1"/>
</dbReference>
<dbReference type="InterPro" id="IPR004332">
    <property type="entry name" value="Transposase_MuDR"/>
</dbReference>
<feature type="compositionally biased region" description="Polar residues" evidence="5">
    <location>
        <begin position="427"/>
        <end position="442"/>
    </location>
</feature>
<feature type="domain" description="SWIM-type" evidence="7">
    <location>
        <begin position="312"/>
        <end position="344"/>
    </location>
</feature>
<dbReference type="GO" id="GO:0003676">
    <property type="term" value="F:nucleic acid binding"/>
    <property type="evidence" value="ECO:0007669"/>
    <property type="project" value="InterPro"/>
</dbReference>
<feature type="compositionally biased region" description="Basic residues" evidence="5">
    <location>
        <begin position="357"/>
        <end position="368"/>
    </location>
</feature>
<evidence type="ECO:0000313" key="8">
    <source>
        <dbReference type="EMBL" id="GFS29704.1"/>
    </source>
</evidence>
<evidence type="ECO:0000256" key="4">
    <source>
        <dbReference type="PROSITE-ProRule" id="PRU00047"/>
    </source>
</evidence>
<name>A0A7J0D8J1_9ERIC</name>
<evidence type="ECO:0000313" key="9">
    <source>
        <dbReference type="Proteomes" id="UP000585474"/>
    </source>
</evidence>
<dbReference type="PANTHER" id="PTHR31973">
    <property type="entry name" value="POLYPROTEIN, PUTATIVE-RELATED"/>
    <property type="match status" value="1"/>
</dbReference>
<feature type="domain" description="CCHC-type" evidence="6">
    <location>
        <begin position="394"/>
        <end position="407"/>
    </location>
</feature>
<dbReference type="Proteomes" id="UP000585474">
    <property type="component" value="Unassembled WGS sequence"/>
</dbReference>
<keyword evidence="1" id="KW-0479">Metal-binding</keyword>
<dbReference type="OrthoDB" id="1303499at2759"/>
<dbReference type="Pfam" id="PF10551">
    <property type="entry name" value="MULE"/>
    <property type="match status" value="1"/>
</dbReference>
<keyword evidence="2 4" id="KW-0863">Zinc-finger</keyword>
<dbReference type="GO" id="GO:0008270">
    <property type="term" value="F:zinc ion binding"/>
    <property type="evidence" value="ECO:0007669"/>
    <property type="project" value="UniProtKB-KW"/>
</dbReference>
<gene>
    <name evidence="8" type="ORF">Acr_00g0007960</name>
</gene>
<evidence type="ECO:0000256" key="1">
    <source>
        <dbReference type="ARBA" id="ARBA00022723"/>
    </source>
</evidence>
<evidence type="ECO:0000256" key="5">
    <source>
        <dbReference type="SAM" id="MobiDB-lite"/>
    </source>
</evidence>
<evidence type="ECO:0000259" key="6">
    <source>
        <dbReference type="PROSITE" id="PS50158"/>
    </source>
</evidence>
<dbReference type="InterPro" id="IPR007527">
    <property type="entry name" value="Znf_SWIM"/>
</dbReference>
<dbReference type="PROSITE" id="PS50158">
    <property type="entry name" value="ZF_CCHC"/>
    <property type="match status" value="1"/>
</dbReference>
<dbReference type="EMBL" id="BJWL01000095">
    <property type="protein sequence ID" value="GFS29704.1"/>
    <property type="molecule type" value="Genomic_DNA"/>
</dbReference>
<keyword evidence="3" id="KW-0862">Zinc</keyword>
<evidence type="ECO:0000256" key="3">
    <source>
        <dbReference type="ARBA" id="ARBA00022833"/>
    </source>
</evidence>
<dbReference type="PANTHER" id="PTHR31973:SF187">
    <property type="entry name" value="MUTATOR TRANSPOSASE MUDRA PROTEIN"/>
    <property type="match status" value="1"/>
</dbReference>
<dbReference type="AlphaFoldDB" id="A0A7J0D8J1"/>
<dbReference type="Pfam" id="PF03108">
    <property type="entry name" value="DBD_Tnp_Mut"/>
    <property type="match status" value="1"/>
</dbReference>
<dbReference type="InterPro" id="IPR006564">
    <property type="entry name" value="Znf_PMZ"/>
</dbReference>
<reference evidence="9" key="1">
    <citation type="submission" date="2019-07" db="EMBL/GenBank/DDBJ databases">
        <title>De Novo Assembly of kiwifruit Actinidia rufa.</title>
        <authorList>
            <person name="Sugita-Konishi S."/>
            <person name="Sato K."/>
            <person name="Mori E."/>
            <person name="Abe Y."/>
            <person name="Kisaki G."/>
            <person name="Hamano K."/>
            <person name="Suezawa K."/>
            <person name="Otani M."/>
            <person name="Fukuda T."/>
            <person name="Manabe T."/>
            <person name="Gomi K."/>
            <person name="Tabuchi M."/>
            <person name="Akimitsu K."/>
            <person name="Kataoka I."/>
        </authorList>
    </citation>
    <scope>NUCLEOTIDE SEQUENCE [LARGE SCALE GENOMIC DNA]</scope>
    <source>
        <strain evidence="9">cv. Fuchu</strain>
    </source>
</reference>
<organism evidence="8 9">
    <name type="scientific">Actinidia rufa</name>
    <dbReference type="NCBI Taxonomy" id="165716"/>
    <lineage>
        <taxon>Eukaryota</taxon>
        <taxon>Viridiplantae</taxon>
        <taxon>Streptophyta</taxon>
        <taxon>Embryophyta</taxon>
        <taxon>Tracheophyta</taxon>
        <taxon>Spermatophyta</taxon>
        <taxon>Magnoliopsida</taxon>
        <taxon>eudicotyledons</taxon>
        <taxon>Gunneridae</taxon>
        <taxon>Pentapetalae</taxon>
        <taxon>asterids</taxon>
        <taxon>Ericales</taxon>
        <taxon>Actinidiaceae</taxon>
        <taxon>Actinidia</taxon>
    </lineage>
</organism>